<dbReference type="EMBL" id="KN549708">
    <property type="protein sequence ID" value="KHJ96280.1"/>
    <property type="molecule type" value="Genomic_DNA"/>
</dbReference>
<dbReference type="AlphaFoldDB" id="A0A0B1TLJ7"/>
<dbReference type="GO" id="GO:0060271">
    <property type="term" value="P:cilium assembly"/>
    <property type="evidence" value="ECO:0007669"/>
    <property type="project" value="TreeGrafter"/>
</dbReference>
<dbReference type="InterPro" id="IPR015943">
    <property type="entry name" value="WD40/YVTN_repeat-like_dom_sf"/>
</dbReference>
<reference evidence="3 4" key="1">
    <citation type="submission" date="2014-03" db="EMBL/GenBank/DDBJ databases">
        <title>Draft genome of the hookworm Oesophagostomum dentatum.</title>
        <authorList>
            <person name="Mitreva M."/>
        </authorList>
    </citation>
    <scope>NUCLEOTIDE SEQUENCE [LARGE SCALE GENOMIC DNA]</scope>
    <source>
        <strain evidence="3 4">OD-Hann</strain>
    </source>
</reference>
<dbReference type="InterPro" id="IPR036322">
    <property type="entry name" value="WD40_repeat_dom_sf"/>
</dbReference>
<dbReference type="SMART" id="SM00320">
    <property type="entry name" value="WD40"/>
    <property type="match status" value="3"/>
</dbReference>
<dbReference type="PANTHER" id="PTHR24098:SF0">
    <property type="entry name" value="OUTER SEGMENT 5"/>
    <property type="match status" value="1"/>
</dbReference>
<evidence type="ECO:0000313" key="3">
    <source>
        <dbReference type="EMBL" id="KHJ96280.1"/>
    </source>
</evidence>
<dbReference type="OrthoDB" id="408728at2759"/>
<dbReference type="GO" id="GO:0030992">
    <property type="term" value="C:intraciliary transport particle B"/>
    <property type="evidence" value="ECO:0007669"/>
    <property type="project" value="TreeGrafter"/>
</dbReference>
<evidence type="ECO:0000313" key="4">
    <source>
        <dbReference type="Proteomes" id="UP000053660"/>
    </source>
</evidence>
<evidence type="ECO:0000259" key="2">
    <source>
        <dbReference type="Pfam" id="PF23335"/>
    </source>
</evidence>
<sequence>MQWFPRTNKREGTNDMFVLSSSDGRIHFINKMGKIEKSFEAHKGAALQAKWSPDGTGFFSCGEDGAVKLWSRNGMLRSVIAQMPSPVYCVSFDAASDNILFSNNEYCYIKSLKTQAPPLKWKAHESLVLCSDWSLVSEHIVTGGEDCKFKWPHSLEKLTSGGSLLSLCWFDDSTQLVAGSGSGQVIHAQIVGSNVTALGQLKCSRTVESGGLEVVQTKRNLLEVRDMNVDHAQETLETRDRITHSALAHNQLVVVTILQLYIYSSRNWNTPVIVDLKDKTVATILQSSK</sequence>
<dbReference type="Pfam" id="PF23335">
    <property type="entry name" value="Beta-prop_IFT80_2nd"/>
    <property type="match status" value="1"/>
</dbReference>
<dbReference type="PROSITE" id="PS50294">
    <property type="entry name" value="WD_REPEATS_REGION"/>
    <property type="match status" value="1"/>
</dbReference>
<keyword evidence="4" id="KW-1185">Reference proteome</keyword>
<accession>A0A0B1TLJ7</accession>
<dbReference type="Proteomes" id="UP000053660">
    <property type="component" value="Unassembled WGS sequence"/>
</dbReference>
<dbReference type="Pfam" id="PF00400">
    <property type="entry name" value="WD40"/>
    <property type="match status" value="2"/>
</dbReference>
<dbReference type="SUPFAM" id="SSF50978">
    <property type="entry name" value="WD40 repeat-like"/>
    <property type="match status" value="1"/>
</dbReference>
<dbReference type="InterPro" id="IPR056456">
    <property type="entry name" value="Beta-prop_IFT80_2nd"/>
</dbReference>
<proteinExistence type="predicted"/>
<feature type="repeat" description="WD" evidence="1">
    <location>
        <begin position="39"/>
        <end position="71"/>
    </location>
</feature>
<keyword evidence="1" id="KW-0853">WD repeat</keyword>
<name>A0A0B1TLJ7_OESDE</name>
<gene>
    <name evidence="3" type="ORF">OESDEN_03759</name>
</gene>
<feature type="domain" description="IFT80 second beta-propeller" evidence="2">
    <location>
        <begin position="205"/>
        <end position="289"/>
    </location>
</feature>
<dbReference type="GO" id="GO:0005929">
    <property type="term" value="C:cilium"/>
    <property type="evidence" value="ECO:0007669"/>
    <property type="project" value="TreeGrafter"/>
</dbReference>
<dbReference type="PANTHER" id="PTHR24098">
    <property type="entry name" value="OUTER SEGMENT 5"/>
    <property type="match status" value="1"/>
</dbReference>
<dbReference type="Gene3D" id="2.130.10.10">
    <property type="entry name" value="YVTN repeat-like/Quinoprotein amine dehydrogenase"/>
    <property type="match status" value="1"/>
</dbReference>
<dbReference type="InterPro" id="IPR001680">
    <property type="entry name" value="WD40_rpt"/>
</dbReference>
<dbReference type="PROSITE" id="PS50082">
    <property type="entry name" value="WD_REPEATS_2"/>
    <property type="match status" value="1"/>
</dbReference>
<evidence type="ECO:0000256" key="1">
    <source>
        <dbReference type="PROSITE-ProRule" id="PRU00221"/>
    </source>
</evidence>
<organism evidence="3 4">
    <name type="scientific">Oesophagostomum dentatum</name>
    <name type="common">Nodular worm</name>
    <dbReference type="NCBI Taxonomy" id="61180"/>
    <lineage>
        <taxon>Eukaryota</taxon>
        <taxon>Metazoa</taxon>
        <taxon>Ecdysozoa</taxon>
        <taxon>Nematoda</taxon>
        <taxon>Chromadorea</taxon>
        <taxon>Rhabditida</taxon>
        <taxon>Rhabditina</taxon>
        <taxon>Rhabditomorpha</taxon>
        <taxon>Strongyloidea</taxon>
        <taxon>Strongylidae</taxon>
        <taxon>Oesophagostomum</taxon>
    </lineage>
</organism>
<protein>
    <submittedName>
        <fullName evidence="3">WD domain, G-beta repeat protein</fullName>
    </submittedName>
</protein>